<evidence type="ECO:0000313" key="1">
    <source>
        <dbReference type="EMBL" id="CAI2200357.1"/>
    </source>
</evidence>
<feature type="non-terminal residue" evidence="1">
    <location>
        <position position="64"/>
    </location>
</feature>
<dbReference type="Proteomes" id="UP001153678">
    <property type="component" value="Unassembled WGS sequence"/>
</dbReference>
<protein>
    <submittedName>
        <fullName evidence="1">10092_t:CDS:1</fullName>
    </submittedName>
</protein>
<reference evidence="1" key="1">
    <citation type="submission" date="2022-08" db="EMBL/GenBank/DDBJ databases">
        <authorList>
            <person name="Kallberg Y."/>
            <person name="Tangrot J."/>
            <person name="Rosling A."/>
        </authorList>
    </citation>
    <scope>NUCLEOTIDE SEQUENCE</scope>
    <source>
        <strain evidence="1">Wild A</strain>
    </source>
</reference>
<comment type="caution">
    <text evidence="1">The sequence shown here is derived from an EMBL/GenBank/DDBJ whole genome shotgun (WGS) entry which is preliminary data.</text>
</comment>
<sequence>KDTYYKAEENLENSVAKDLCFTGIDDKCILSSNIISKAFTQYYKRFIEVLGQSLLLFGFKSHAK</sequence>
<dbReference type="OrthoDB" id="2404610at2759"/>
<gene>
    <name evidence="1" type="ORF">FWILDA_LOCUS19528</name>
</gene>
<dbReference type="EMBL" id="CAMKVN010024114">
    <property type="protein sequence ID" value="CAI2200357.1"/>
    <property type="molecule type" value="Genomic_DNA"/>
</dbReference>
<dbReference type="AlphaFoldDB" id="A0A9W4TEC3"/>
<proteinExistence type="predicted"/>
<name>A0A9W4TEC3_9GLOM</name>
<organism evidence="1 2">
    <name type="scientific">Funneliformis geosporum</name>
    <dbReference type="NCBI Taxonomy" id="1117311"/>
    <lineage>
        <taxon>Eukaryota</taxon>
        <taxon>Fungi</taxon>
        <taxon>Fungi incertae sedis</taxon>
        <taxon>Mucoromycota</taxon>
        <taxon>Glomeromycotina</taxon>
        <taxon>Glomeromycetes</taxon>
        <taxon>Glomerales</taxon>
        <taxon>Glomeraceae</taxon>
        <taxon>Funneliformis</taxon>
    </lineage>
</organism>
<accession>A0A9W4TEC3</accession>
<keyword evidence="2" id="KW-1185">Reference proteome</keyword>
<feature type="non-terminal residue" evidence="1">
    <location>
        <position position="1"/>
    </location>
</feature>
<evidence type="ECO:0000313" key="2">
    <source>
        <dbReference type="Proteomes" id="UP001153678"/>
    </source>
</evidence>